<organism evidence="1 2">
    <name type="scientific">Streptomyces adustus</name>
    <dbReference type="NCBI Taxonomy" id="1609272"/>
    <lineage>
        <taxon>Bacteria</taxon>
        <taxon>Bacillati</taxon>
        <taxon>Actinomycetota</taxon>
        <taxon>Actinomycetes</taxon>
        <taxon>Kitasatosporales</taxon>
        <taxon>Streptomycetaceae</taxon>
        <taxon>Streptomyces</taxon>
    </lineage>
</organism>
<proteinExistence type="predicted"/>
<dbReference type="EMBL" id="VJZD01000012">
    <property type="protein sequence ID" value="MPY30737.1"/>
    <property type="molecule type" value="Genomic_DNA"/>
</dbReference>
<reference evidence="1 2" key="1">
    <citation type="submission" date="2019-07" db="EMBL/GenBank/DDBJ databases">
        <title>New species of Amycolatopsis and Streptomyces.</title>
        <authorList>
            <person name="Duangmal K."/>
            <person name="Teo W.F.A."/>
            <person name="Lipun K."/>
        </authorList>
    </citation>
    <scope>NUCLEOTIDE SEQUENCE [LARGE SCALE GENOMIC DNA]</scope>
    <source>
        <strain evidence="1 2">NBRC 109810</strain>
    </source>
</reference>
<dbReference type="AlphaFoldDB" id="A0A5N8V6F5"/>
<dbReference type="Proteomes" id="UP000325849">
    <property type="component" value="Unassembled WGS sequence"/>
</dbReference>
<keyword evidence="2" id="KW-1185">Reference proteome</keyword>
<protein>
    <submittedName>
        <fullName evidence="1">PE-PGRS family protein</fullName>
    </submittedName>
</protein>
<evidence type="ECO:0000313" key="1">
    <source>
        <dbReference type="EMBL" id="MPY30737.1"/>
    </source>
</evidence>
<dbReference type="OrthoDB" id="3543532at2"/>
<accession>A0A5N8V6F5</accession>
<evidence type="ECO:0000313" key="2">
    <source>
        <dbReference type="Proteomes" id="UP000325849"/>
    </source>
</evidence>
<dbReference type="RefSeq" id="WP_152885539.1">
    <property type="nucleotide sequence ID" value="NZ_VJZD01000012.1"/>
</dbReference>
<comment type="caution">
    <text evidence="1">The sequence shown here is derived from an EMBL/GenBank/DDBJ whole genome shotgun (WGS) entry which is preliminary data.</text>
</comment>
<sequence length="483" mass="51768">MRNVNPEDLDHLAKLLDGRGGVRDRLDEAFTRAARLGVTADLTSLKPLRTWLPDTASDLRRRAAIARLEDGDLAAGLKWAGFDTEDIARAAFYLKAPGVLLLANALATDDAPGTDAFRRRSGESLDDWVDRMRAHGIAGIPALKPYEPEIAELLGDIGDVKSTLRHGGLATFHGVNLTKILVGNSVTQGYLSGRKMWAADLLKRLPGRYTWAPGKFTEWGNRLAKWEPPVRSLSAPGSWLPGKLAGFASRNGTYQDVARVPFVNSQVSTRVGDAFDVVRRSQVMNGRLLFGMSGNKIIDGLVGSDRLARMYGGLTHAGKIPGRAGNASYWKVGKSVYQDARLFGKGRFAAAGEGFRVAGRMGGALRAVGVAGGVFATVYSGANVWSQGDPRSHFGSRTEGAKYVGDVSETLFNASLTAATVAPNPFTIGAVVVTGGVYAGAKVVEHWDDIKKASKRATKWVDGKAGDLGKSIARSKANPMNWF</sequence>
<gene>
    <name evidence="1" type="ORF">FNH09_05225</name>
</gene>
<name>A0A5N8V6F5_9ACTN</name>